<dbReference type="GO" id="GO:0016747">
    <property type="term" value="F:acyltransferase activity, transferring groups other than amino-acyl groups"/>
    <property type="evidence" value="ECO:0007669"/>
    <property type="project" value="InterPro"/>
</dbReference>
<dbReference type="Pfam" id="PF13673">
    <property type="entry name" value="Acetyltransf_10"/>
    <property type="match status" value="1"/>
</dbReference>
<sequence>MIRPYRDPDLEPLMQLWLKSTTLAHPFIREGYWQESASAVREIYIPQSQTWVYEDQGSLIGFISVLEARFIGALFVEQAYYGKQIGTALIQHVQAQYPLLSLEVYQQNTRACRFYHKQGFVIVEENVNQDTQATALIMQWANEGAANTTPSGSIDHF</sequence>
<dbReference type="CDD" id="cd04301">
    <property type="entry name" value="NAT_SF"/>
    <property type="match status" value="1"/>
</dbReference>
<evidence type="ECO:0000313" key="4">
    <source>
        <dbReference type="EMBL" id="KGA32742.1"/>
    </source>
</evidence>
<dbReference type="OrthoDB" id="9789605at2"/>
<dbReference type="InterPro" id="IPR016181">
    <property type="entry name" value="Acyl_CoA_acyltransferase"/>
</dbReference>
<dbReference type="NCBIfam" id="NF007853">
    <property type="entry name" value="PRK10562.1"/>
    <property type="match status" value="1"/>
</dbReference>
<dbReference type="Gene3D" id="3.40.630.30">
    <property type="match status" value="1"/>
</dbReference>
<keyword evidence="2" id="KW-0012">Acyltransferase</keyword>
<dbReference type="PROSITE" id="PS51186">
    <property type="entry name" value="GNAT"/>
    <property type="match status" value="1"/>
</dbReference>
<keyword evidence="1 4" id="KW-0808">Transferase</keyword>
<dbReference type="PANTHER" id="PTHR43800">
    <property type="entry name" value="PEPTIDYL-LYSINE N-ACETYLTRANSFERASE YJAB"/>
    <property type="match status" value="1"/>
</dbReference>
<accession>A0A0M2EXG1</accession>
<gene>
    <name evidence="4" type="ORF">KU74_16475</name>
</gene>
<dbReference type="PANTHER" id="PTHR43800:SF1">
    <property type="entry name" value="PEPTIDYL-LYSINE N-ACETYLTRANSFERASE YJAB"/>
    <property type="match status" value="1"/>
</dbReference>
<protein>
    <submittedName>
        <fullName evidence="4">Acetyltransferase</fullName>
    </submittedName>
</protein>
<feature type="domain" description="N-acetyltransferase" evidence="3">
    <location>
        <begin position="1"/>
        <end position="143"/>
    </location>
</feature>
<dbReference type="AlphaFoldDB" id="A0A0M2EXG1"/>
<dbReference type="RefSeq" id="WP_039316664.1">
    <property type="nucleotide sequence ID" value="NZ_JACGFM010000008.1"/>
</dbReference>
<reference evidence="4 5" key="1">
    <citation type="submission" date="2014-08" db="EMBL/GenBank/DDBJ databases">
        <title>Genome sequences of NCPPB Pectobacterium isolates.</title>
        <authorList>
            <person name="Glover R.H."/>
            <person name="Sapp M."/>
            <person name="Elphinstone J."/>
        </authorList>
    </citation>
    <scope>NUCLEOTIDE SEQUENCE [LARGE SCALE GENOMIC DNA]</scope>
    <source>
        <strain evidence="4 5">LMG 21372</strain>
    </source>
</reference>
<evidence type="ECO:0000256" key="2">
    <source>
        <dbReference type="ARBA" id="ARBA00023315"/>
    </source>
</evidence>
<name>A0A0M2EXG1_9GAMM</name>
<dbReference type="STRING" id="180957.B5S52_21560"/>
<comment type="caution">
    <text evidence="4">The sequence shown here is derived from an EMBL/GenBank/DDBJ whole genome shotgun (WGS) entry which is preliminary data.</text>
</comment>
<evidence type="ECO:0000256" key="1">
    <source>
        <dbReference type="ARBA" id="ARBA00022679"/>
    </source>
</evidence>
<dbReference type="Proteomes" id="UP000029435">
    <property type="component" value="Unassembled WGS sequence"/>
</dbReference>
<dbReference type="EMBL" id="JQOD01000004">
    <property type="protein sequence ID" value="KGA32742.1"/>
    <property type="molecule type" value="Genomic_DNA"/>
</dbReference>
<evidence type="ECO:0000259" key="3">
    <source>
        <dbReference type="PROSITE" id="PS51186"/>
    </source>
</evidence>
<evidence type="ECO:0000313" key="5">
    <source>
        <dbReference type="Proteomes" id="UP000029435"/>
    </source>
</evidence>
<dbReference type="InterPro" id="IPR000182">
    <property type="entry name" value="GNAT_dom"/>
</dbReference>
<dbReference type="SUPFAM" id="SSF55729">
    <property type="entry name" value="Acyl-CoA N-acyltransferases (Nat)"/>
    <property type="match status" value="1"/>
</dbReference>
<organism evidence="4 5">
    <name type="scientific">Pectobacterium brasiliense</name>
    <dbReference type="NCBI Taxonomy" id="180957"/>
    <lineage>
        <taxon>Bacteria</taxon>
        <taxon>Pseudomonadati</taxon>
        <taxon>Pseudomonadota</taxon>
        <taxon>Gammaproteobacteria</taxon>
        <taxon>Enterobacterales</taxon>
        <taxon>Pectobacteriaceae</taxon>
        <taxon>Pectobacterium</taxon>
    </lineage>
</organism>
<proteinExistence type="predicted"/>